<accession>A0ACC5QWS8</accession>
<evidence type="ECO:0000313" key="1">
    <source>
        <dbReference type="EMBL" id="MBK1864826.1"/>
    </source>
</evidence>
<name>A0ACC5QWS8_9HYPH</name>
<sequence length="238" mass="26909">MTWLRSLIYNIVFYVNLVLFLVVGSPFYLTPRKWSIRALQAWATTSLWWLKVICGTTYEVRGRENIPPGAVLVASKHQSTWDTFALLPLFDDPAMILKRELIFIPLFGWFIPKFRMIPIERSAGAQGLKTMLLRAKEAAQMGRQLVIFPEGTRSAPGAPPDYKPGAAALYLHLGLPCLPLALNSGLFWPRRKFIRYPGKIVIEILPVIAPGLKRREFSETLQETIETATARLVREATG</sequence>
<comment type="caution">
    <text evidence="1">The sequence shown here is derived from an EMBL/GenBank/DDBJ whole genome shotgun (WGS) entry which is preliminary data.</text>
</comment>
<keyword evidence="1" id="KW-0012">Acyltransferase</keyword>
<evidence type="ECO:0000313" key="2">
    <source>
        <dbReference type="Proteomes" id="UP000616151"/>
    </source>
</evidence>
<protein>
    <submittedName>
        <fullName evidence="1">1-acyl-sn-glycerol-3-phosphate acyltransferase</fullName>
    </submittedName>
</protein>
<organism evidence="1 2">
    <name type="scientific">Taklimakanibacter albus</name>
    <dbReference type="NCBI Taxonomy" id="2800327"/>
    <lineage>
        <taxon>Bacteria</taxon>
        <taxon>Pseudomonadati</taxon>
        <taxon>Pseudomonadota</taxon>
        <taxon>Alphaproteobacteria</taxon>
        <taxon>Hyphomicrobiales</taxon>
        <taxon>Aestuariivirgaceae</taxon>
        <taxon>Taklimakanibacter</taxon>
    </lineage>
</organism>
<keyword evidence="2" id="KW-1185">Reference proteome</keyword>
<keyword evidence="1" id="KW-0808">Transferase</keyword>
<dbReference type="EMBL" id="JAENHL010000003">
    <property type="protein sequence ID" value="MBK1864826.1"/>
    <property type="molecule type" value="Genomic_DNA"/>
</dbReference>
<reference evidence="1" key="1">
    <citation type="submission" date="2021-01" db="EMBL/GenBank/DDBJ databases">
        <authorList>
            <person name="Sun Q."/>
        </authorList>
    </citation>
    <scope>NUCLEOTIDE SEQUENCE</scope>
    <source>
        <strain evidence="1">YIM B02566</strain>
    </source>
</reference>
<gene>
    <name evidence="1" type="ORF">JHL16_00545</name>
</gene>
<dbReference type="Proteomes" id="UP000616151">
    <property type="component" value="Unassembled WGS sequence"/>
</dbReference>
<proteinExistence type="predicted"/>